<name>A0A7R9DIZ7_TIMPO</name>
<sequence>MTTQFGNYRTFTEMFDAHDIWEQVATLRRPVPYRTTKVWMNALSMICLRAYVVWNSADRHSHSDKSWICVNRATFPCEACRAEPVHDRSNGDKVQDNI</sequence>
<accession>A0A7R9DIZ7</accession>
<evidence type="ECO:0000313" key="1">
    <source>
        <dbReference type="EMBL" id="CAD7414543.1"/>
    </source>
</evidence>
<reference evidence="1" key="1">
    <citation type="submission" date="2020-11" db="EMBL/GenBank/DDBJ databases">
        <authorList>
            <person name="Tran Van P."/>
        </authorList>
    </citation>
    <scope>NUCLEOTIDE SEQUENCE</scope>
</reference>
<dbReference type="EMBL" id="OD008027">
    <property type="protein sequence ID" value="CAD7414543.1"/>
    <property type="molecule type" value="Genomic_DNA"/>
</dbReference>
<dbReference type="AlphaFoldDB" id="A0A7R9DIZ7"/>
<proteinExistence type="predicted"/>
<organism evidence="1">
    <name type="scientific">Timema poppense</name>
    <name type="common">Walking stick</name>
    <dbReference type="NCBI Taxonomy" id="170557"/>
    <lineage>
        <taxon>Eukaryota</taxon>
        <taxon>Metazoa</taxon>
        <taxon>Ecdysozoa</taxon>
        <taxon>Arthropoda</taxon>
        <taxon>Hexapoda</taxon>
        <taxon>Insecta</taxon>
        <taxon>Pterygota</taxon>
        <taxon>Neoptera</taxon>
        <taxon>Polyneoptera</taxon>
        <taxon>Phasmatodea</taxon>
        <taxon>Timematodea</taxon>
        <taxon>Timematoidea</taxon>
        <taxon>Timematidae</taxon>
        <taxon>Timema</taxon>
    </lineage>
</organism>
<gene>
    <name evidence="1" type="ORF">TPSB3V08_LOCUS9741</name>
</gene>
<protein>
    <submittedName>
        <fullName evidence="1">Uncharacterized protein</fullName>
    </submittedName>
</protein>